<comment type="caution">
    <text evidence="2">The sequence shown here is derived from an EMBL/GenBank/DDBJ whole genome shotgun (WGS) entry which is preliminary data.</text>
</comment>
<protein>
    <submittedName>
        <fullName evidence="2">Crp/Fnr family transcriptional regulator</fullName>
    </submittedName>
</protein>
<evidence type="ECO:0000313" key="2">
    <source>
        <dbReference type="EMBL" id="MBC1520506.1"/>
    </source>
</evidence>
<dbReference type="SUPFAM" id="SSF51206">
    <property type="entry name" value="cAMP-binding domain-like"/>
    <property type="match status" value="1"/>
</dbReference>
<dbReference type="RefSeq" id="WP_185372055.1">
    <property type="nucleotide sequence ID" value="NZ_JAARRM010000001.1"/>
</dbReference>
<gene>
    <name evidence="2" type="ORF">HB912_02460</name>
</gene>
<reference evidence="2 3" key="1">
    <citation type="submission" date="2020-03" db="EMBL/GenBank/DDBJ databases">
        <title>Soil Listeria distribution.</title>
        <authorList>
            <person name="Liao J."/>
            <person name="Wiedmann M."/>
        </authorList>
    </citation>
    <scope>NUCLEOTIDE SEQUENCE [LARGE SCALE GENOMIC DNA]</scope>
    <source>
        <strain evidence="2 3">FSL L7-1507</strain>
    </source>
</reference>
<dbReference type="InterPro" id="IPR014710">
    <property type="entry name" value="RmlC-like_jellyroll"/>
</dbReference>
<evidence type="ECO:0000313" key="3">
    <source>
        <dbReference type="Proteomes" id="UP000559885"/>
    </source>
</evidence>
<name>A0A841ZJZ3_9LIST</name>
<dbReference type="Gene3D" id="2.60.120.10">
    <property type="entry name" value="Jelly Rolls"/>
    <property type="match status" value="1"/>
</dbReference>
<keyword evidence="1" id="KW-0010">Activator</keyword>
<organism evidence="2 3">
    <name type="scientific">Listeria aquatica</name>
    <dbReference type="NCBI Taxonomy" id="1494960"/>
    <lineage>
        <taxon>Bacteria</taxon>
        <taxon>Bacillati</taxon>
        <taxon>Bacillota</taxon>
        <taxon>Bacilli</taxon>
        <taxon>Bacillales</taxon>
        <taxon>Listeriaceae</taxon>
        <taxon>Listeria</taxon>
    </lineage>
</organism>
<dbReference type="InterPro" id="IPR018490">
    <property type="entry name" value="cNMP-bd_dom_sf"/>
</dbReference>
<dbReference type="Proteomes" id="UP000559885">
    <property type="component" value="Unassembled WGS sequence"/>
</dbReference>
<evidence type="ECO:0000256" key="1">
    <source>
        <dbReference type="ARBA" id="ARBA00023159"/>
    </source>
</evidence>
<accession>A0A841ZJZ3</accession>
<sequence>MVMTQRVSIQGMIKELDENKVSRFQVVYKRYDKDELLDLRAQGYLAFLIEGLCFIYLKAVQDNSEFLVDVLVGNSILGLEDSNSSNQMCAKVQKGSSVAFIEEEYFFNYLSIRPSFSEFLINYTNIQEEKLMKRLISLSYSGRRKKIISSLMELSENIGIGMGEWQRLPAGIENKFLLEYSNVDRTFFQKTMKELFRSKIVKFDAEGHIQLNHGQLQDEFRKIE</sequence>
<proteinExistence type="predicted"/>
<dbReference type="EMBL" id="JAARRM010000001">
    <property type="protein sequence ID" value="MBC1520506.1"/>
    <property type="molecule type" value="Genomic_DNA"/>
</dbReference>
<dbReference type="AlphaFoldDB" id="A0A841ZJZ3"/>